<keyword evidence="3" id="KW-1003">Cell membrane</keyword>
<feature type="transmembrane region" description="Helical" evidence="7">
    <location>
        <begin position="123"/>
        <end position="144"/>
    </location>
</feature>
<evidence type="ECO:0000256" key="6">
    <source>
        <dbReference type="ARBA" id="ARBA00023136"/>
    </source>
</evidence>
<comment type="subcellular location">
    <subcellularLocation>
        <location evidence="1">Cell membrane</location>
        <topology evidence="1">Multi-pass membrane protein</topology>
    </subcellularLocation>
</comment>
<dbReference type="Pfam" id="PF00892">
    <property type="entry name" value="EamA"/>
    <property type="match status" value="2"/>
</dbReference>
<feature type="transmembrane region" description="Helical" evidence="7">
    <location>
        <begin position="150"/>
        <end position="172"/>
    </location>
</feature>
<reference evidence="10" key="1">
    <citation type="submission" date="2023-11" db="EMBL/GenBank/DDBJ databases">
        <title>Genome Sequence of Bacillus pseudomycoides stain BUPM19.</title>
        <authorList>
            <person name="Farhat A."/>
        </authorList>
    </citation>
    <scope>NUCLEOTIDE SEQUENCE [LARGE SCALE GENOMIC DNA]</scope>
    <source>
        <strain evidence="10">BUPM19</strain>
    </source>
</reference>
<dbReference type="InterPro" id="IPR037185">
    <property type="entry name" value="EmrE-like"/>
</dbReference>
<evidence type="ECO:0000256" key="2">
    <source>
        <dbReference type="ARBA" id="ARBA00007362"/>
    </source>
</evidence>
<feature type="transmembrane region" description="Helical" evidence="7">
    <location>
        <begin position="96"/>
        <end position="116"/>
    </location>
</feature>
<evidence type="ECO:0000256" key="1">
    <source>
        <dbReference type="ARBA" id="ARBA00004651"/>
    </source>
</evidence>
<dbReference type="PANTHER" id="PTHR32322:SF18">
    <property type="entry name" value="S-ADENOSYLMETHIONINE_S-ADENOSYLHOMOCYSTEINE TRANSPORTER"/>
    <property type="match status" value="1"/>
</dbReference>
<gene>
    <name evidence="9" type="ORF">U2I54_28165</name>
</gene>
<evidence type="ECO:0000256" key="4">
    <source>
        <dbReference type="ARBA" id="ARBA00022692"/>
    </source>
</evidence>
<feature type="transmembrane region" description="Helical" evidence="7">
    <location>
        <begin position="32"/>
        <end position="52"/>
    </location>
</feature>
<dbReference type="RefSeq" id="WP_374219911.1">
    <property type="nucleotide sequence ID" value="NZ_JAXOVW010000236.1"/>
</dbReference>
<evidence type="ECO:0000256" key="5">
    <source>
        <dbReference type="ARBA" id="ARBA00022989"/>
    </source>
</evidence>
<dbReference type="EMBL" id="JAXOVW010000236">
    <property type="protein sequence ID" value="MDZ5610755.1"/>
    <property type="molecule type" value="Genomic_DNA"/>
</dbReference>
<accession>A0ABU5K4T2</accession>
<sequence>MWGFMKAICMLLVAIILWGIAIAPTKWALESIQPFTLLFLRLCFAGGICLLFSFQQLRKNIVNKDVPWKRISLLSFTGVAGYFMFTSYGISLTSGLHVSIIDAALPLVTIVFSALFLKEKIQLNYWIGIILGFIGVICITIPSGNDNQSVSLVGDILILLSTFLFAFYTMLLKRPKQEKNLSNEVFTALTLIIGAIILFPFAVIETFYYGLPQIDTWKTGLSFTYLVVCATILAYWFWNKALERVSASVSGVYLNALPLISIITSVILLNESLTWKILIGGCLVLFGVIWADKDKLRALMKSIDRQTKEDRKYKTY</sequence>
<name>A0ABU5K4T2_9BACI</name>
<evidence type="ECO:0000313" key="9">
    <source>
        <dbReference type="EMBL" id="MDZ5610755.1"/>
    </source>
</evidence>
<dbReference type="Proteomes" id="UP001291930">
    <property type="component" value="Unassembled WGS sequence"/>
</dbReference>
<dbReference type="PANTHER" id="PTHR32322">
    <property type="entry name" value="INNER MEMBRANE TRANSPORTER"/>
    <property type="match status" value="1"/>
</dbReference>
<keyword evidence="6 7" id="KW-0472">Membrane</keyword>
<proteinExistence type="inferred from homology"/>
<dbReference type="InterPro" id="IPR000620">
    <property type="entry name" value="EamA_dom"/>
</dbReference>
<feature type="transmembrane region" description="Helical" evidence="7">
    <location>
        <begin position="220"/>
        <end position="238"/>
    </location>
</feature>
<evidence type="ECO:0000313" key="10">
    <source>
        <dbReference type="Proteomes" id="UP001291930"/>
    </source>
</evidence>
<feature type="domain" description="EamA" evidence="8">
    <location>
        <begin position="153"/>
        <end position="290"/>
    </location>
</feature>
<protein>
    <submittedName>
        <fullName evidence="9">DMT family transporter</fullName>
    </submittedName>
</protein>
<organism evidence="9 10">
    <name type="scientific">Bacillus bingmayongensis</name>
    <dbReference type="NCBI Taxonomy" id="1150157"/>
    <lineage>
        <taxon>Bacteria</taxon>
        <taxon>Bacillati</taxon>
        <taxon>Bacillota</taxon>
        <taxon>Bacilli</taxon>
        <taxon>Bacillales</taxon>
        <taxon>Bacillaceae</taxon>
        <taxon>Bacillus</taxon>
    </lineage>
</organism>
<keyword evidence="5 7" id="KW-1133">Transmembrane helix</keyword>
<evidence type="ECO:0000256" key="7">
    <source>
        <dbReference type="SAM" id="Phobius"/>
    </source>
</evidence>
<feature type="transmembrane region" description="Helical" evidence="7">
    <location>
        <begin position="184"/>
        <end position="208"/>
    </location>
</feature>
<evidence type="ECO:0000256" key="3">
    <source>
        <dbReference type="ARBA" id="ARBA00022475"/>
    </source>
</evidence>
<keyword evidence="10" id="KW-1185">Reference proteome</keyword>
<dbReference type="InterPro" id="IPR050638">
    <property type="entry name" value="AA-Vitamin_Transporters"/>
</dbReference>
<feature type="domain" description="EamA" evidence="8">
    <location>
        <begin position="6"/>
        <end position="140"/>
    </location>
</feature>
<keyword evidence="4 7" id="KW-0812">Transmembrane</keyword>
<comment type="similarity">
    <text evidence="2">Belongs to the EamA transporter family.</text>
</comment>
<feature type="transmembrane region" description="Helical" evidence="7">
    <location>
        <begin position="245"/>
        <end position="267"/>
    </location>
</feature>
<feature type="transmembrane region" description="Helical" evidence="7">
    <location>
        <begin position="273"/>
        <end position="291"/>
    </location>
</feature>
<feature type="transmembrane region" description="Helical" evidence="7">
    <location>
        <begin position="73"/>
        <end position="90"/>
    </location>
</feature>
<evidence type="ECO:0000259" key="8">
    <source>
        <dbReference type="Pfam" id="PF00892"/>
    </source>
</evidence>
<comment type="caution">
    <text evidence="9">The sequence shown here is derived from an EMBL/GenBank/DDBJ whole genome shotgun (WGS) entry which is preliminary data.</text>
</comment>
<dbReference type="SUPFAM" id="SSF103481">
    <property type="entry name" value="Multidrug resistance efflux transporter EmrE"/>
    <property type="match status" value="2"/>
</dbReference>